<feature type="domain" description="HTH araC/xylS-type" evidence="4">
    <location>
        <begin position="218"/>
        <end position="316"/>
    </location>
</feature>
<dbReference type="AlphaFoldDB" id="A0A1J5SJ21"/>
<reference evidence="5" key="1">
    <citation type="submission" date="2016-10" db="EMBL/GenBank/DDBJ databases">
        <title>Sequence of Gallionella enrichment culture.</title>
        <authorList>
            <person name="Poehlein A."/>
            <person name="Muehling M."/>
            <person name="Daniel R."/>
        </authorList>
    </citation>
    <scope>NUCLEOTIDE SEQUENCE</scope>
</reference>
<dbReference type="PROSITE" id="PS00041">
    <property type="entry name" value="HTH_ARAC_FAMILY_1"/>
    <property type="match status" value="1"/>
</dbReference>
<organism evidence="5">
    <name type="scientific">mine drainage metagenome</name>
    <dbReference type="NCBI Taxonomy" id="410659"/>
    <lineage>
        <taxon>unclassified sequences</taxon>
        <taxon>metagenomes</taxon>
        <taxon>ecological metagenomes</taxon>
    </lineage>
</organism>
<dbReference type="Pfam" id="PF12833">
    <property type="entry name" value="HTH_18"/>
    <property type="match status" value="1"/>
</dbReference>
<dbReference type="InterPro" id="IPR018060">
    <property type="entry name" value="HTH_AraC"/>
</dbReference>
<protein>
    <submittedName>
        <fullName evidence="5">HTH-type transcriptional regulator YesS</fullName>
    </submittedName>
</protein>
<keyword evidence="3" id="KW-0804">Transcription</keyword>
<evidence type="ECO:0000313" key="5">
    <source>
        <dbReference type="EMBL" id="OIR04040.1"/>
    </source>
</evidence>
<accession>A0A1J5SJ21</accession>
<dbReference type="GO" id="GO:0003700">
    <property type="term" value="F:DNA-binding transcription factor activity"/>
    <property type="evidence" value="ECO:0007669"/>
    <property type="project" value="InterPro"/>
</dbReference>
<dbReference type="EMBL" id="MLJW01000060">
    <property type="protein sequence ID" value="OIR04040.1"/>
    <property type="molecule type" value="Genomic_DNA"/>
</dbReference>
<comment type="caution">
    <text evidence="5">The sequence shown here is derived from an EMBL/GenBank/DDBJ whole genome shotgun (WGS) entry which is preliminary data.</text>
</comment>
<dbReference type="Gene3D" id="1.10.10.60">
    <property type="entry name" value="Homeodomain-like"/>
    <property type="match status" value="2"/>
</dbReference>
<evidence type="ECO:0000256" key="3">
    <source>
        <dbReference type="ARBA" id="ARBA00023163"/>
    </source>
</evidence>
<dbReference type="PRINTS" id="PR00032">
    <property type="entry name" value="HTHARAC"/>
</dbReference>
<dbReference type="InterPro" id="IPR009057">
    <property type="entry name" value="Homeodomain-like_sf"/>
</dbReference>
<dbReference type="InterPro" id="IPR020449">
    <property type="entry name" value="Tscrpt_reg_AraC-type_HTH"/>
</dbReference>
<dbReference type="SMART" id="SM00342">
    <property type="entry name" value="HTH_ARAC"/>
    <property type="match status" value="1"/>
</dbReference>
<dbReference type="Pfam" id="PF10114">
    <property type="entry name" value="PocR"/>
    <property type="match status" value="1"/>
</dbReference>
<dbReference type="PANTHER" id="PTHR43280">
    <property type="entry name" value="ARAC-FAMILY TRANSCRIPTIONAL REGULATOR"/>
    <property type="match status" value="1"/>
</dbReference>
<name>A0A1J5SJ21_9ZZZZ</name>
<dbReference type="SUPFAM" id="SSF46689">
    <property type="entry name" value="Homeodomain-like"/>
    <property type="match status" value="2"/>
</dbReference>
<dbReference type="PANTHER" id="PTHR43280:SF28">
    <property type="entry name" value="HTH-TYPE TRANSCRIPTIONAL ACTIVATOR RHAS"/>
    <property type="match status" value="1"/>
</dbReference>
<evidence type="ECO:0000259" key="4">
    <source>
        <dbReference type="PROSITE" id="PS01124"/>
    </source>
</evidence>
<evidence type="ECO:0000256" key="2">
    <source>
        <dbReference type="ARBA" id="ARBA00023125"/>
    </source>
</evidence>
<dbReference type="InterPro" id="IPR018771">
    <property type="entry name" value="PocR_dom"/>
</dbReference>
<dbReference type="InterPro" id="IPR018062">
    <property type="entry name" value="HTH_AraC-typ_CS"/>
</dbReference>
<dbReference type="GO" id="GO:0043565">
    <property type="term" value="F:sequence-specific DNA binding"/>
    <property type="evidence" value="ECO:0007669"/>
    <property type="project" value="InterPro"/>
</dbReference>
<evidence type="ECO:0000256" key="1">
    <source>
        <dbReference type="ARBA" id="ARBA00023015"/>
    </source>
</evidence>
<gene>
    <name evidence="5" type="primary">yesS</name>
    <name evidence="5" type="ORF">GALL_137710</name>
</gene>
<dbReference type="PROSITE" id="PS01124">
    <property type="entry name" value="HTH_ARAC_FAMILY_2"/>
    <property type="match status" value="1"/>
</dbReference>
<proteinExistence type="predicted"/>
<keyword evidence="2" id="KW-0238">DNA-binding</keyword>
<sequence>MHFLLWILAVVIASITGPSPMTSSDSDNKRSRKFVEQLRTSQIYRDYEQAFRETTGLPISLQPVDGWGLPFANDPKQNPFCALMAGTNQSCAACLQHQASLKNHSGVEPSTLRCFAGLCDSAVPIRVGENVVAFLQTGQVLLHQPDKRQFAKTTRQLLKFGTEIDVTALEERYFQSRVLTPKQHESIIRLLSIFAQHLAALANQLAVQEEHSESPQITRARTFIHEHQDEDLSLEQVAKAVNMSAFYFCKMFKKASGMTFTDYLARVRVEKVKNLLLNPHKRISEAAFEAGFQSLSQFNRVFRRVAGESPTTYRERIHPQAN</sequence>
<keyword evidence="1" id="KW-0805">Transcription regulation</keyword>